<evidence type="ECO:0000313" key="4">
    <source>
        <dbReference type="Proteomes" id="UP001499951"/>
    </source>
</evidence>
<feature type="chain" id="PRO_5046058822" evidence="2">
    <location>
        <begin position="23"/>
        <end position="207"/>
    </location>
</feature>
<dbReference type="InterPro" id="IPR005618">
    <property type="entry name" value="OMPW"/>
</dbReference>
<accession>A0ABN1F9E2</accession>
<dbReference type="InterPro" id="IPR011250">
    <property type="entry name" value="OMP/PagP_B-barrel"/>
</dbReference>
<reference evidence="3 4" key="1">
    <citation type="journal article" date="2019" name="Int. J. Syst. Evol. Microbiol.">
        <title>The Global Catalogue of Microorganisms (GCM) 10K type strain sequencing project: providing services to taxonomists for standard genome sequencing and annotation.</title>
        <authorList>
            <consortium name="The Broad Institute Genomics Platform"/>
            <consortium name="The Broad Institute Genome Sequencing Center for Infectious Disease"/>
            <person name="Wu L."/>
            <person name="Ma J."/>
        </authorList>
    </citation>
    <scope>NUCLEOTIDE SEQUENCE [LARGE SCALE GENOMIC DNA]</scope>
    <source>
        <strain evidence="3 4">JCM 15089</strain>
    </source>
</reference>
<dbReference type="RefSeq" id="WP_166929278.1">
    <property type="nucleotide sequence ID" value="NZ_BAAADD010000011.1"/>
</dbReference>
<comment type="caution">
    <text evidence="3">The sequence shown here is derived from an EMBL/GenBank/DDBJ whole genome shotgun (WGS) entry which is preliminary data.</text>
</comment>
<keyword evidence="4" id="KW-1185">Reference proteome</keyword>
<comment type="similarity">
    <text evidence="1">Belongs to the OmpW/AlkL family.</text>
</comment>
<dbReference type="Proteomes" id="UP001499951">
    <property type="component" value="Unassembled WGS sequence"/>
</dbReference>
<evidence type="ECO:0000256" key="1">
    <source>
        <dbReference type="ARBA" id="ARBA00009330"/>
    </source>
</evidence>
<feature type="signal peptide" evidence="2">
    <location>
        <begin position="1"/>
        <end position="22"/>
    </location>
</feature>
<keyword evidence="2" id="KW-0732">Signal</keyword>
<protein>
    <submittedName>
        <fullName evidence="3">OmpW family protein</fullName>
    </submittedName>
</protein>
<dbReference type="Gene3D" id="2.40.160.20">
    <property type="match status" value="1"/>
</dbReference>
<dbReference type="PANTHER" id="PTHR36920:SF1">
    <property type="entry name" value="OUTER MEMBRANE PROTEIN W"/>
    <property type="match status" value="1"/>
</dbReference>
<gene>
    <name evidence="3" type="ORF">GCM10008942_37740</name>
</gene>
<name>A0ABN1F9E2_9PROT</name>
<dbReference type="SUPFAM" id="SSF56925">
    <property type="entry name" value="OMPA-like"/>
    <property type="match status" value="1"/>
</dbReference>
<dbReference type="Pfam" id="PF03922">
    <property type="entry name" value="OmpW"/>
    <property type="match status" value="1"/>
</dbReference>
<dbReference type="PANTHER" id="PTHR36920">
    <property type="match status" value="1"/>
</dbReference>
<evidence type="ECO:0000313" key="3">
    <source>
        <dbReference type="EMBL" id="GAA0585274.1"/>
    </source>
</evidence>
<proteinExistence type="inferred from homology"/>
<organism evidence="3 4">
    <name type="scientific">Rhizomicrobium electricum</name>
    <dbReference type="NCBI Taxonomy" id="480070"/>
    <lineage>
        <taxon>Bacteria</taxon>
        <taxon>Pseudomonadati</taxon>
        <taxon>Pseudomonadota</taxon>
        <taxon>Alphaproteobacteria</taxon>
        <taxon>Micropepsales</taxon>
        <taxon>Micropepsaceae</taxon>
        <taxon>Rhizomicrobium</taxon>
    </lineage>
</organism>
<dbReference type="EMBL" id="BAAADD010000011">
    <property type="protein sequence ID" value="GAA0585274.1"/>
    <property type="molecule type" value="Genomic_DNA"/>
</dbReference>
<sequence>MRIGSFVLGLAALALTATTASAAPYEAGTVLVRLRAVEVLPDFGSKVNLGQAYHVTGTDTVIPELDITYFLDPHWSLELIAGTTKHSLYLNNSVYIGSAWILPPTLTVQYHFDLGPVQPYVGAGINYSLFYDKRGAAGLGKLKMTDQWGGALQAGFDVPLSEDGKYFLNMDVKKIFVSTHASFTGSAAAADVDVNPWLIGAGIGIRF</sequence>
<evidence type="ECO:0000256" key="2">
    <source>
        <dbReference type="SAM" id="SignalP"/>
    </source>
</evidence>